<evidence type="ECO:0000256" key="2">
    <source>
        <dbReference type="ARBA" id="ARBA00022695"/>
    </source>
</evidence>
<evidence type="ECO:0000256" key="4">
    <source>
        <dbReference type="ARBA" id="ARBA00022840"/>
    </source>
</evidence>
<sequence length="351" mass="39817">MSEFDEYIVHGEPGQKEKADAWQTAIGLQDVDGLKVSAYLLDTARQHIEGDISIDEARERIKAYYETKSGHDAVDEEGDKVSANIAKILSEPSFAFSLVGLTSIHRRIFEDVFKFAGQLRTVELSKKEWVLGGNASVSYQPAVDLREAIEYDLAREKEFDYSSHPISEIINHLSRFIADLWQIHPFREGNTRTTAVFLIKYLRSMGIPATNDMFKEHSWYFRNALVRASYKGLNISPTTEFVERFLRNVILGEKNELRNRDMLVGASLPKTMPQSITTSASKSQIDTLNCTLEELAVLKVIEDNPKITQTDIAKSIKKSASTVKRITSSLVEKGILIRRNGRRNGWWEILT</sequence>
<name>A0A4Z0V4Y9_9BACT</name>
<dbReference type="InterPro" id="IPR036388">
    <property type="entry name" value="WH-like_DNA-bd_sf"/>
</dbReference>
<dbReference type="GO" id="GO:0070733">
    <property type="term" value="F:AMPylase activity"/>
    <property type="evidence" value="ECO:0007669"/>
    <property type="project" value="UniProtKB-EC"/>
</dbReference>
<dbReference type="Pfam" id="PF13412">
    <property type="entry name" value="HTH_24"/>
    <property type="match status" value="1"/>
</dbReference>
<dbReference type="InterPro" id="IPR036597">
    <property type="entry name" value="Fido-like_dom_sf"/>
</dbReference>
<keyword evidence="10" id="KW-1185">Reference proteome</keyword>
<comment type="catalytic activity">
    <reaction evidence="6">
        <text>L-threonyl-[protein] + ATP = 3-O-(5'-adenylyl)-L-threonyl-[protein] + diphosphate</text>
        <dbReference type="Rhea" id="RHEA:54292"/>
        <dbReference type="Rhea" id="RHEA-COMP:11060"/>
        <dbReference type="Rhea" id="RHEA-COMP:13847"/>
        <dbReference type="ChEBI" id="CHEBI:30013"/>
        <dbReference type="ChEBI" id="CHEBI:30616"/>
        <dbReference type="ChEBI" id="CHEBI:33019"/>
        <dbReference type="ChEBI" id="CHEBI:138113"/>
        <dbReference type="EC" id="2.7.7.108"/>
    </reaction>
</comment>
<evidence type="ECO:0000256" key="1">
    <source>
        <dbReference type="ARBA" id="ARBA00022679"/>
    </source>
</evidence>
<comment type="caution">
    <text evidence="9">The sequence shown here is derived from an EMBL/GenBank/DDBJ whole genome shotgun (WGS) entry which is preliminary data.</text>
</comment>
<protein>
    <recommendedName>
        <fullName evidence="5">protein adenylyltransferase</fullName>
        <ecNumber evidence="5">2.7.7.108</ecNumber>
    </recommendedName>
</protein>
<dbReference type="SUPFAM" id="SSF140931">
    <property type="entry name" value="Fic-like"/>
    <property type="match status" value="1"/>
</dbReference>
<keyword evidence="1" id="KW-0808">Transferase</keyword>
<dbReference type="PANTHER" id="PTHR39560">
    <property type="entry name" value="PROTEIN ADENYLYLTRANSFERASE FIC-RELATED"/>
    <property type="match status" value="1"/>
</dbReference>
<comment type="catalytic activity">
    <reaction evidence="7">
        <text>L-tyrosyl-[protein] + ATP = O-(5'-adenylyl)-L-tyrosyl-[protein] + diphosphate</text>
        <dbReference type="Rhea" id="RHEA:54288"/>
        <dbReference type="Rhea" id="RHEA-COMP:10136"/>
        <dbReference type="Rhea" id="RHEA-COMP:13846"/>
        <dbReference type="ChEBI" id="CHEBI:30616"/>
        <dbReference type="ChEBI" id="CHEBI:33019"/>
        <dbReference type="ChEBI" id="CHEBI:46858"/>
        <dbReference type="ChEBI" id="CHEBI:83624"/>
        <dbReference type="EC" id="2.7.7.108"/>
    </reaction>
</comment>
<dbReference type="Gene3D" id="1.10.8.1050">
    <property type="entry name" value="Antitoxin VbhA-like"/>
    <property type="match status" value="1"/>
</dbReference>
<accession>A0A4Z0V4Y9</accession>
<dbReference type="AlphaFoldDB" id="A0A4Z0V4Y9"/>
<dbReference type="EMBL" id="SJSA01000002">
    <property type="protein sequence ID" value="TGG36876.1"/>
    <property type="molecule type" value="Genomic_DNA"/>
</dbReference>
<proteinExistence type="predicted"/>
<keyword evidence="2" id="KW-0548">Nucleotidyltransferase</keyword>
<dbReference type="Proteomes" id="UP000297635">
    <property type="component" value="Unassembled WGS sequence"/>
</dbReference>
<dbReference type="Gene3D" id="1.10.10.10">
    <property type="entry name" value="Winged helix-like DNA-binding domain superfamily/Winged helix DNA-binding domain"/>
    <property type="match status" value="1"/>
</dbReference>
<gene>
    <name evidence="9" type="ORF">EZ315_13700</name>
</gene>
<evidence type="ECO:0000256" key="3">
    <source>
        <dbReference type="ARBA" id="ARBA00022741"/>
    </source>
</evidence>
<dbReference type="InterPro" id="IPR003812">
    <property type="entry name" value="Fido"/>
</dbReference>
<dbReference type="CDD" id="cd11586">
    <property type="entry name" value="VbhA_like"/>
    <property type="match status" value="1"/>
</dbReference>
<dbReference type="PROSITE" id="PS51459">
    <property type="entry name" value="FIDO"/>
    <property type="match status" value="1"/>
</dbReference>
<dbReference type="PANTHER" id="PTHR39560:SF1">
    <property type="entry name" value="PROTEIN ADENYLYLTRANSFERASE FIC-RELATED"/>
    <property type="match status" value="1"/>
</dbReference>
<evidence type="ECO:0000256" key="7">
    <source>
        <dbReference type="ARBA" id="ARBA00048696"/>
    </source>
</evidence>
<evidence type="ECO:0000256" key="6">
    <source>
        <dbReference type="ARBA" id="ARBA00047939"/>
    </source>
</evidence>
<dbReference type="InterPro" id="IPR036390">
    <property type="entry name" value="WH_DNA-bd_sf"/>
</dbReference>
<reference evidence="9 10" key="1">
    <citation type="submission" date="2019-02" db="EMBL/GenBank/DDBJ databases">
        <title>Isolation and identification of novel species under the genus Muribaculum.</title>
        <authorList>
            <person name="Miyake S."/>
            <person name="Ding Y."/>
            <person name="Low A."/>
            <person name="Soh M."/>
            <person name="Seedorf H."/>
        </authorList>
    </citation>
    <scope>NUCLEOTIDE SEQUENCE [LARGE SCALE GENOMIC DNA]</scope>
    <source>
        <strain evidence="9 10">TLL-A3</strain>
    </source>
</reference>
<keyword evidence="4" id="KW-0067">ATP-binding</keyword>
<evidence type="ECO:0000313" key="9">
    <source>
        <dbReference type="EMBL" id="TGG36876.1"/>
    </source>
</evidence>
<dbReference type="Gene3D" id="1.10.3290.10">
    <property type="entry name" value="Fido-like domain"/>
    <property type="match status" value="1"/>
</dbReference>
<dbReference type="InterPro" id="IPR033788">
    <property type="entry name" value="VbhA-like"/>
</dbReference>
<evidence type="ECO:0000256" key="5">
    <source>
        <dbReference type="ARBA" id="ARBA00034531"/>
    </source>
</evidence>
<dbReference type="EC" id="2.7.7.108" evidence="5"/>
<dbReference type="SUPFAM" id="SSF46785">
    <property type="entry name" value="Winged helix' DNA-binding domain"/>
    <property type="match status" value="1"/>
</dbReference>
<evidence type="ECO:0000313" key="10">
    <source>
        <dbReference type="Proteomes" id="UP000297635"/>
    </source>
</evidence>
<dbReference type="RefSeq" id="WP_135472584.1">
    <property type="nucleotide sequence ID" value="NZ_SJSA01000002.1"/>
</dbReference>
<dbReference type="GeneID" id="82150846"/>
<evidence type="ECO:0000259" key="8">
    <source>
        <dbReference type="PROSITE" id="PS51459"/>
    </source>
</evidence>
<keyword evidence="3" id="KW-0547">Nucleotide-binding</keyword>
<dbReference type="GO" id="GO:0051302">
    <property type="term" value="P:regulation of cell division"/>
    <property type="evidence" value="ECO:0007669"/>
    <property type="project" value="TreeGrafter"/>
</dbReference>
<feature type="domain" description="Fido" evidence="8">
    <location>
        <begin position="96"/>
        <end position="244"/>
    </location>
</feature>
<organism evidence="9 10">
    <name type="scientific">Duncaniella freteri</name>
    <dbReference type="NCBI Taxonomy" id="2530391"/>
    <lineage>
        <taxon>Bacteria</taxon>
        <taxon>Pseudomonadati</taxon>
        <taxon>Bacteroidota</taxon>
        <taxon>Bacteroidia</taxon>
        <taxon>Bacteroidales</taxon>
        <taxon>Muribaculaceae</taxon>
        <taxon>Duncaniella</taxon>
    </lineage>
</organism>
<dbReference type="GO" id="GO:0005524">
    <property type="term" value="F:ATP binding"/>
    <property type="evidence" value="ECO:0007669"/>
    <property type="project" value="UniProtKB-KW"/>
</dbReference>
<dbReference type="Pfam" id="PF02661">
    <property type="entry name" value="Fic"/>
    <property type="match status" value="1"/>
</dbReference>
<dbReference type="InterPro" id="IPR043038">
    <property type="entry name" value="VbhA_sf"/>
</dbReference>